<gene>
    <name evidence="2" type="ORF">LN736_07750</name>
</gene>
<evidence type="ECO:0000259" key="1">
    <source>
        <dbReference type="PROSITE" id="PS51832"/>
    </source>
</evidence>
<dbReference type="PANTHER" id="PTHR43155:SF1">
    <property type="entry name" value="3'3'-CGAMP-SPECIFIC PHOSPHODIESTERASE 1"/>
    <property type="match status" value="1"/>
</dbReference>
<reference evidence="2" key="1">
    <citation type="submission" date="2021-11" db="EMBL/GenBank/DDBJ databases">
        <authorList>
            <person name="Qingchun L."/>
            <person name="Dong Z."/>
            <person name="Zongwei Q."/>
            <person name="Jia Z."/>
            <person name="Duotao L."/>
        </authorList>
    </citation>
    <scope>NUCLEOTIDE SEQUENCE</scope>
    <source>
        <strain evidence="2">WLY-B-L2</strain>
    </source>
</reference>
<sequence>MKVSIDKTIRSMAIALDLAQISSNYNNFPGNDPIIENITNVNYSDHKFMHHSQRTTYIALEIANQINLNQKCKDRIYVSALLHDIGAANFLYDKSHSANLFIKEHCKIGAKITEHFPIFKDLSTIILYHHENFNGSGPMKLSENEIPIESQVIRISDLIEILYNENLSNFQQKDNIIKWVKNNCNKIFSETIVSAFLKSAMHDIFWLNLQNISFASFILDKMHPNLNMFMGIDEFEDISVIFANIIDNKSKFTATHSKGIANLAYRVSKHIGYPVEKCREMKIAGLLHDIGKLAIPLYILDKNDSLTDEEFNIIKSHAYYTKIILDRIEDIPNISEWASNHHEKLNGKGYPRGLKSDDLSEESRIMAVCDIYQALTEDRPYRKGLSSVKAFSIMDNMALENFICSNALNYLKEVIYISSHSSKKYIAASCKKKDTREMK</sequence>
<proteinExistence type="predicted"/>
<comment type="caution">
    <text evidence="2">The sequence shown here is derived from an EMBL/GenBank/DDBJ whole genome shotgun (WGS) entry which is preliminary data.</text>
</comment>
<dbReference type="NCBIfam" id="TIGR00277">
    <property type="entry name" value="HDIG"/>
    <property type="match status" value="1"/>
</dbReference>
<evidence type="ECO:0000313" key="3">
    <source>
        <dbReference type="Proteomes" id="UP001165422"/>
    </source>
</evidence>
<dbReference type="InterPro" id="IPR037522">
    <property type="entry name" value="HD_GYP_dom"/>
</dbReference>
<protein>
    <submittedName>
        <fullName evidence="2">HD domain-containing protein</fullName>
    </submittedName>
</protein>
<dbReference type="Pfam" id="PF13487">
    <property type="entry name" value="HD_5"/>
    <property type="match status" value="2"/>
</dbReference>
<dbReference type="InterPro" id="IPR003607">
    <property type="entry name" value="HD/PDEase_dom"/>
</dbReference>
<dbReference type="RefSeq" id="WP_229981298.1">
    <property type="nucleotide sequence ID" value="NZ_JAJJPB010000007.1"/>
</dbReference>
<organism evidence="2 3">
    <name type="scientific">Clostridium aromativorans</name>
    <dbReference type="NCBI Taxonomy" id="2836848"/>
    <lineage>
        <taxon>Bacteria</taxon>
        <taxon>Bacillati</taxon>
        <taxon>Bacillota</taxon>
        <taxon>Clostridia</taxon>
        <taxon>Eubacteriales</taxon>
        <taxon>Clostridiaceae</taxon>
        <taxon>Clostridium</taxon>
    </lineage>
</organism>
<dbReference type="InterPro" id="IPR006675">
    <property type="entry name" value="HDIG_dom"/>
</dbReference>
<dbReference type="Proteomes" id="UP001165422">
    <property type="component" value="Unassembled WGS sequence"/>
</dbReference>
<accession>A0ABS8N6G3</accession>
<feature type="domain" description="HD-GYP" evidence="1">
    <location>
        <begin position="231"/>
        <end position="426"/>
    </location>
</feature>
<dbReference type="EMBL" id="JAJJPB010000007">
    <property type="protein sequence ID" value="MCC9294749.1"/>
    <property type="molecule type" value="Genomic_DNA"/>
</dbReference>
<keyword evidence="3" id="KW-1185">Reference proteome</keyword>
<evidence type="ECO:0000313" key="2">
    <source>
        <dbReference type="EMBL" id="MCC9294749.1"/>
    </source>
</evidence>
<dbReference type="SUPFAM" id="SSF109604">
    <property type="entry name" value="HD-domain/PDEase-like"/>
    <property type="match status" value="2"/>
</dbReference>
<dbReference type="Gene3D" id="1.10.3210.10">
    <property type="entry name" value="Hypothetical protein af1432"/>
    <property type="match status" value="2"/>
</dbReference>
<dbReference type="SMART" id="SM00471">
    <property type="entry name" value="HDc"/>
    <property type="match status" value="2"/>
</dbReference>
<dbReference type="PROSITE" id="PS51832">
    <property type="entry name" value="HD_GYP"/>
    <property type="match status" value="1"/>
</dbReference>
<dbReference type="CDD" id="cd00077">
    <property type="entry name" value="HDc"/>
    <property type="match status" value="2"/>
</dbReference>
<name>A0ABS8N6G3_9CLOT</name>
<dbReference type="PANTHER" id="PTHR43155">
    <property type="entry name" value="CYCLIC DI-GMP PHOSPHODIESTERASE PA4108-RELATED"/>
    <property type="match status" value="1"/>
</dbReference>